<organism evidence="2 3">
    <name type="scientific">Mucuna pruriens</name>
    <name type="common">Velvet bean</name>
    <name type="synonym">Dolichos pruriens</name>
    <dbReference type="NCBI Taxonomy" id="157652"/>
    <lineage>
        <taxon>Eukaryota</taxon>
        <taxon>Viridiplantae</taxon>
        <taxon>Streptophyta</taxon>
        <taxon>Embryophyta</taxon>
        <taxon>Tracheophyta</taxon>
        <taxon>Spermatophyta</taxon>
        <taxon>Magnoliopsida</taxon>
        <taxon>eudicotyledons</taxon>
        <taxon>Gunneridae</taxon>
        <taxon>Pentapetalae</taxon>
        <taxon>rosids</taxon>
        <taxon>fabids</taxon>
        <taxon>Fabales</taxon>
        <taxon>Fabaceae</taxon>
        <taxon>Papilionoideae</taxon>
        <taxon>50 kb inversion clade</taxon>
        <taxon>NPAAA clade</taxon>
        <taxon>indigoferoid/millettioid clade</taxon>
        <taxon>Phaseoleae</taxon>
        <taxon>Mucuna</taxon>
    </lineage>
</organism>
<dbReference type="Proteomes" id="UP000257109">
    <property type="component" value="Unassembled WGS sequence"/>
</dbReference>
<sequence>MSATIQDLKTQIRQLVNIVSHLQSARSGNLPSQTFPNSRGNASIVTLRSELRPTDTDSKLDANSQVPQEKPVPLIAEDVSEGGNQHSTPRCHKTDSQVRKDPKGIMRAQEEEDERGVELGGKCRNTTSTTREVLRPKNFLCPMHVWRQHLSRCHVGPRSFN</sequence>
<protein>
    <submittedName>
        <fullName evidence="2">Uncharacterized protein</fullName>
    </submittedName>
</protein>
<feature type="compositionally biased region" description="Basic and acidic residues" evidence="1">
    <location>
        <begin position="92"/>
        <end position="104"/>
    </location>
</feature>
<evidence type="ECO:0000313" key="2">
    <source>
        <dbReference type="EMBL" id="RDX76480.1"/>
    </source>
</evidence>
<evidence type="ECO:0000256" key="1">
    <source>
        <dbReference type="SAM" id="MobiDB-lite"/>
    </source>
</evidence>
<gene>
    <name evidence="2" type="ORF">CR513_43524</name>
</gene>
<feature type="compositionally biased region" description="Basic and acidic residues" evidence="1">
    <location>
        <begin position="50"/>
        <end position="60"/>
    </location>
</feature>
<accession>A0A371FDZ7</accession>
<name>A0A371FDZ7_MUCPR</name>
<comment type="caution">
    <text evidence="2">The sequence shown here is derived from an EMBL/GenBank/DDBJ whole genome shotgun (WGS) entry which is preliminary data.</text>
</comment>
<dbReference type="AlphaFoldDB" id="A0A371FDZ7"/>
<dbReference type="EMBL" id="QJKJ01009492">
    <property type="protein sequence ID" value="RDX76480.1"/>
    <property type="molecule type" value="Genomic_DNA"/>
</dbReference>
<reference evidence="2" key="1">
    <citation type="submission" date="2018-05" db="EMBL/GenBank/DDBJ databases">
        <title>Draft genome of Mucuna pruriens seed.</title>
        <authorList>
            <person name="Nnadi N.E."/>
            <person name="Vos R."/>
            <person name="Hasami M.H."/>
            <person name="Devisetty U.K."/>
            <person name="Aguiy J.C."/>
        </authorList>
    </citation>
    <scope>NUCLEOTIDE SEQUENCE [LARGE SCALE GENOMIC DNA]</scope>
    <source>
        <strain evidence="2">JCA_2017</strain>
    </source>
</reference>
<keyword evidence="3" id="KW-1185">Reference proteome</keyword>
<evidence type="ECO:0000313" key="3">
    <source>
        <dbReference type="Proteomes" id="UP000257109"/>
    </source>
</evidence>
<feature type="region of interest" description="Disordered" evidence="1">
    <location>
        <begin position="50"/>
        <end position="123"/>
    </location>
</feature>
<feature type="non-terminal residue" evidence="2">
    <location>
        <position position="1"/>
    </location>
</feature>
<dbReference type="OrthoDB" id="1937287at2759"/>
<proteinExistence type="predicted"/>